<reference evidence="3" key="1">
    <citation type="journal article" date="2020" name="Nature">
        <title>Giant virus diversity and host interactions through global metagenomics.</title>
        <authorList>
            <person name="Schulz F."/>
            <person name="Roux S."/>
            <person name="Paez-Espino D."/>
            <person name="Jungbluth S."/>
            <person name="Walsh D.A."/>
            <person name="Denef V.J."/>
            <person name="McMahon K.D."/>
            <person name="Konstantinidis K.T."/>
            <person name="Eloe-Fadrosh E.A."/>
            <person name="Kyrpides N.C."/>
            <person name="Woyke T."/>
        </authorList>
    </citation>
    <scope>NUCLEOTIDE SEQUENCE</scope>
    <source>
        <strain evidence="3">GVMAG-M-3300027770-17</strain>
    </source>
</reference>
<dbReference type="EMBL" id="MN740469">
    <property type="protein sequence ID" value="QHU28128.1"/>
    <property type="molecule type" value="Genomic_DNA"/>
</dbReference>
<evidence type="ECO:0000313" key="3">
    <source>
        <dbReference type="EMBL" id="QHU28128.1"/>
    </source>
</evidence>
<organism evidence="3">
    <name type="scientific">viral metagenome</name>
    <dbReference type="NCBI Taxonomy" id="1070528"/>
    <lineage>
        <taxon>unclassified sequences</taxon>
        <taxon>metagenomes</taxon>
        <taxon>organismal metagenomes</taxon>
    </lineage>
</organism>
<protein>
    <submittedName>
        <fullName evidence="3">Uncharacterized protein</fullName>
    </submittedName>
</protein>
<evidence type="ECO:0000256" key="1">
    <source>
        <dbReference type="SAM" id="MobiDB-lite"/>
    </source>
</evidence>
<proteinExistence type="predicted"/>
<keyword evidence="2" id="KW-0812">Transmembrane</keyword>
<feature type="transmembrane region" description="Helical" evidence="2">
    <location>
        <begin position="49"/>
        <end position="70"/>
    </location>
</feature>
<name>A0A6C0LED4_9ZZZZ</name>
<feature type="region of interest" description="Disordered" evidence="1">
    <location>
        <begin position="75"/>
        <end position="95"/>
    </location>
</feature>
<keyword evidence="2" id="KW-0472">Membrane</keyword>
<sequence>MAFSQPNCGCNPVNGYTGCDYPCPCTGDDYFKALQCACNTTHGANCAAVTTYCGGISCVICIICLIGSIFQSYSENKNLNNDPNISKQEKSGAEK</sequence>
<keyword evidence="2" id="KW-1133">Transmembrane helix</keyword>
<feature type="compositionally biased region" description="Polar residues" evidence="1">
    <location>
        <begin position="75"/>
        <end position="86"/>
    </location>
</feature>
<accession>A0A6C0LED4</accession>
<dbReference type="AlphaFoldDB" id="A0A6C0LED4"/>
<evidence type="ECO:0000256" key="2">
    <source>
        <dbReference type="SAM" id="Phobius"/>
    </source>
</evidence>